<keyword evidence="2 10" id="KW-0808">Transferase</keyword>
<dbReference type="Pfam" id="PF20258">
    <property type="entry name" value="tRNA_Me_trans_C"/>
    <property type="match status" value="1"/>
</dbReference>
<dbReference type="HAMAP" id="MF_00144">
    <property type="entry name" value="tRNA_thiouridyl_MnmA"/>
    <property type="match status" value="1"/>
</dbReference>
<evidence type="ECO:0000256" key="4">
    <source>
        <dbReference type="ARBA" id="ARBA00022741"/>
    </source>
</evidence>
<dbReference type="InterPro" id="IPR004506">
    <property type="entry name" value="MnmA-like"/>
</dbReference>
<dbReference type="GO" id="GO:0005524">
    <property type="term" value="F:ATP binding"/>
    <property type="evidence" value="ECO:0007669"/>
    <property type="project" value="UniProtKB-KW"/>
</dbReference>
<evidence type="ECO:0000256" key="5">
    <source>
        <dbReference type="ARBA" id="ARBA00022840"/>
    </source>
</evidence>
<dbReference type="AlphaFoldDB" id="A0A3B0SMA0"/>
<dbReference type="InterPro" id="IPR046884">
    <property type="entry name" value="MnmA-like_central"/>
</dbReference>
<dbReference type="SUPFAM" id="SSF52402">
    <property type="entry name" value="Adenine nucleotide alpha hydrolases-like"/>
    <property type="match status" value="1"/>
</dbReference>
<sequence>MKALVAMSGGVDSSVAAALMLEAGYDVIGVTLKQWEGADGEMPTAGCCTVGDAEDARRAAAQLDIPYYVLDYVDEFTEKVVRRFGEIYMQGRTPNPCIECNRTVRFHALLDRTTELGCDILVTGHHARVTHDADGYHLRRGHDDGKDQSYVLHMLGQDELSRIQLPIGEITKTEVRDRARRLGLRTADKPDSQDLCFVGDGDYRSFLREYFPETVIPGKVVTTEGEVVGDHAGTIDFTIGQRKGLGVAVGEPRYVVDIEPQTAVVTIGRREDLLAGGCLVEELTFVSGSPPTDAAVAVKIRYRSNPIDATLELSGDRSALRFASPQIGVAPGQAAVLYRDDEVLGGGTISAAIPCR</sequence>
<dbReference type="PANTHER" id="PTHR11933">
    <property type="entry name" value="TRNA 5-METHYLAMINOMETHYL-2-THIOURIDYLATE -METHYLTRANSFERASE"/>
    <property type="match status" value="1"/>
</dbReference>
<dbReference type="Gene3D" id="2.40.30.10">
    <property type="entry name" value="Translation factors"/>
    <property type="match status" value="1"/>
</dbReference>
<dbReference type="GO" id="GO:0103016">
    <property type="term" value="F:tRNA-uridine 2-sulfurtransferase activity"/>
    <property type="evidence" value="ECO:0007669"/>
    <property type="project" value="UniProtKB-EC"/>
</dbReference>
<keyword evidence="7" id="KW-1015">Disulfide bond</keyword>
<keyword evidence="1" id="KW-0820">tRNA-binding</keyword>
<keyword evidence="3" id="KW-0819">tRNA processing</keyword>
<keyword evidence="5" id="KW-0067">ATP-binding</keyword>
<evidence type="ECO:0000256" key="1">
    <source>
        <dbReference type="ARBA" id="ARBA00022555"/>
    </source>
</evidence>
<dbReference type="FunFam" id="2.30.30.280:FF:000001">
    <property type="entry name" value="tRNA-specific 2-thiouridylase MnmA"/>
    <property type="match status" value="1"/>
</dbReference>
<dbReference type="PANTHER" id="PTHR11933:SF5">
    <property type="entry name" value="MITOCHONDRIAL TRNA-SPECIFIC 2-THIOURIDYLASE 1"/>
    <property type="match status" value="1"/>
</dbReference>
<dbReference type="GO" id="GO:0002143">
    <property type="term" value="P:tRNA wobble position uridine thiolation"/>
    <property type="evidence" value="ECO:0007669"/>
    <property type="project" value="TreeGrafter"/>
</dbReference>
<evidence type="ECO:0000256" key="7">
    <source>
        <dbReference type="ARBA" id="ARBA00023157"/>
    </source>
</evidence>
<keyword evidence="6" id="KW-0694">RNA-binding</keyword>
<keyword evidence="4" id="KW-0547">Nucleotide-binding</keyword>
<dbReference type="GO" id="GO:0000049">
    <property type="term" value="F:tRNA binding"/>
    <property type="evidence" value="ECO:0007669"/>
    <property type="project" value="UniProtKB-KW"/>
</dbReference>
<dbReference type="Pfam" id="PF03054">
    <property type="entry name" value="tRNA_Me_trans"/>
    <property type="match status" value="1"/>
</dbReference>
<dbReference type="InterPro" id="IPR023382">
    <property type="entry name" value="MnmA-like_central_sf"/>
</dbReference>
<evidence type="ECO:0000313" key="10">
    <source>
        <dbReference type="EMBL" id="VAW05373.1"/>
    </source>
</evidence>
<evidence type="ECO:0000256" key="3">
    <source>
        <dbReference type="ARBA" id="ARBA00022694"/>
    </source>
</evidence>
<dbReference type="EMBL" id="UOEK01000315">
    <property type="protein sequence ID" value="VAW05373.1"/>
    <property type="molecule type" value="Genomic_DNA"/>
</dbReference>
<evidence type="ECO:0000259" key="9">
    <source>
        <dbReference type="Pfam" id="PF20259"/>
    </source>
</evidence>
<reference evidence="10" key="1">
    <citation type="submission" date="2018-06" db="EMBL/GenBank/DDBJ databases">
        <authorList>
            <person name="Zhirakovskaya E."/>
        </authorList>
    </citation>
    <scope>NUCLEOTIDE SEQUENCE</scope>
</reference>
<evidence type="ECO:0000256" key="6">
    <source>
        <dbReference type="ARBA" id="ARBA00022884"/>
    </source>
</evidence>
<dbReference type="NCBIfam" id="TIGR00420">
    <property type="entry name" value="trmU"/>
    <property type="match status" value="1"/>
</dbReference>
<dbReference type="NCBIfam" id="NF001138">
    <property type="entry name" value="PRK00143.1"/>
    <property type="match status" value="1"/>
</dbReference>
<organism evidence="10">
    <name type="scientific">hydrothermal vent metagenome</name>
    <dbReference type="NCBI Taxonomy" id="652676"/>
    <lineage>
        <taxon>unclassified sequences</taxon>
        <taxon>metagenomes</taxon>
        <taxon>ecological metagenomes</taxon>
    </lineage>
</organism>
<evidence type="ECO:0000256" key="2">
    <source>
        <dbReference type="ARBA" id="ARBA00022679"/>
    </source>
</evidence>
<dbReference type="FunFam" id="3.40.50.620:FF:000115">
    <property type="entry name" value="tRNA-specific 2-thiouridylase MnmA"/>
    <property type="match status" value="1"/>
</dbReference>
<protein>
    <submittedName>
        <fullName evidence="10">tRNA-specific 2-thiouridylase MnmA</fullName>
        <ecNumber evidence="10">2.8.1.13</ecNumber>
    </submittedName>
</protein>
<gene>
    <name evidence="10" type="ORF">MNBD_ACTINO02-3097</name>
</gene>
<dbReference type="Pfam" id="PF20259">
    <property type="entry name" value="tRNA_Me_trans_M"/>
    <property type="match status" value="1"/>
</dbReference>
<dbReference type="Gene3D" id="2.30.30.280">
    <property type="entry name" value="Adenine nucleotide alpha hydrolases-like domains"/>
    <property type="match status" value="1"/>
</dbReference>
<feature type="domain" description="tRNA-specific 2-thiouridylase MnmA-like central" evidence="9">
    <location>
        <begin position="205"/>
        <end position="269"/>
    </location>
</feature>
<feature type="domain" description="tRNA-specific 2-thiouridylase MnmA-like C-terminal" evidence="8">
    <location>
        <begin position="277"/>
        <end position="349"/>
    </location>
</feature>
<dbReference type="Gene3D" id="3.40.50.620">
    <property type="entry name" value="HUPs"/>
    <property type="match status" value="1"/>
</dbReference>
<name>A0A3B0SMA0_9ZZZZ</name>
<dbReference type="EC" id="2.8.1.13" evidence="10"/>
<accession>A0A3B0SMA0</accession>
<dbReference type="InterPro" id="IPR014729">
    <property type="entry name" value="Rossmann-like_a/b/a_fold"/>
</dbReference>
<proteinExistence type="inferred from homology"/>
<dbReference type="InterPro" id="IPR046885">
    <property type="entry name" value="MnmA-like_C"/>
</dbReference>
<evidence type="ECO:0000259" key="8">
    <source>
        <dbReference type="Pfam" id="PF20258"/>
    </source>
</evidence>
<dbReference type="CDD" id="cd01998">
    <property type="entry name" value="MnmA_TRMU-like"/>
    <property type="match status" value="1"/>
</dbReference>